<feature type="binding site" evidence="9">
    <location>
        <position position="101"/>
    </location>
    <ligand>
        <name>ATP</name>
        <dbReference type="ChEBI" id="CHEBI:30616"/>
    </ligand>
</feature>
<dbReference type="Gene3D" id="1.10.510.10">
    <property type="entry name" value="Transferase(Phosphotransferase) domain 1"/>
    <property type="match status" value="1"/>
</dbReference>
<evidence type="ECO:0000256" key="9">
    <source>
        <dbReference type="PROSITE-ProRule" id="PRU10141"/>
    </source>
</evidence>
<feature type="transmembrane region" description="Helical" evidence="11">
    <location>
        <begin position="6"/>
        <end position="30"/>
    </location>
</feature>
<dbReference type="InterPro" id="IPR017441">
    <property type="entry name" value="Protein_kinase_ATP_BS"/>
</dbReference>
<gene>
    <name evidence="13" type="ORF">GIB67_022281</name>
</gene>
<keyword evidence="14" id="KW-1185">Reference proteome</keyword>
<dbReference type="InterPro" id="IPR011009">
    <property type="entry name" value="Kinase-like_dom_sf"/>
</dbReference>
<keyword evidence="11" id="KW-1133">Transmembrane helix</keyword>
<keyword evidence="5 9" id="KW-0547">Nucleotide-binding</keyword>
<dbReference type="InterPro" id="IPR008271">
    <property type="entry name" value="Ser/Thr_kinase_AS"/>
</dbReference>
<evidence type="ECO:0000256" key="5">
    <source>
        <dbReference type="ARBA" id="ARBA00022741"/>
    </source>
</evidence>
<comment type="similarity">
    <text evidence="10">Belongs to the protein kinase superfamily.</text>
</comment>
<evidence type="ECO:0000256" key="7">
    <source>
        <dbReference type="ARBA" id="ARBA00022840"/>
    </source>
</evidence>
<evidence type="ECO:0000256" key="6">
    <source>
        <dbReference type="ARBA" id="ARBA00022777"/>
    </source>
</evidence>
<dbReference type="FunFam" id="3.30.200.20:FF:000434">
    <property type="entry name" value="Receptor-like serine/threonine-protein kinase"/>
    <property type="match status" value="1"/>
</dbReference>
<keyword evidence="11" id="KW-0472">Membrane</keyword>
<dbReference type="InterPro" id="IPR000719">
    <property type="entry name" value="Prot_kinase_dom"/>
</dbReference>
<dbReference type="Proteomes" id="UP000541444">
    <property type="component" value="Unassembled WGS sequence"/>
</dbReference>
<evidence type="ECO:0000256" key="3">
    <source>
        <dbReference type="ARBA" id="ARBA00022553"/>
    </source>
</evidence>
<keyword evidence="7 9" id="KW-0067">ATP-binding</keyword>
<evidence type="ECO:0000256" key="4">
    <source>
        <dbReference type="ARBA" id="ARBA00022679"/>
    </source>
</evidence>
<protein>
    <recommendedName>
        <fullName evidence="12">Protein kinase domain-containing protein</fullName>
    </recommendedName>
</protein>
<evidence type="ECO:0000259" key="12">
    <source>
        <dbReference type="PROSITE" id="PS50011"/>
    </source>
</evidence>
<dbReference type="GO" id="GO:0005524">
    <property type="term" value="F:ATP binding"/>
    <property type="evidence" value="ECO:0007669"/>
    <property type="project" value="UniProtKB-UniRule"/>
</dbReference>
<dbReference type="EMBL" id="JACGCM010002835">
    <property type="protein sequence ID" value="KAF6134541.1"/>
    <property type="molecule type" value="Genomic_DNA"/>
</dbReference>
<dbReference type="OrthoDB" id="4062651at2759"/>
<dbReference type="FunFam" id="1.10.510.10:FF:000146">
    <property type="entry name" value="LRR receptor-like serine/threonine-protein kinase IOS1"/>
    <property type="match status" value="1"/>
</dbReference>
<sequence length="379" mass="43003">MAYVPVLVYYITLGCVAFVTTKIALIVFLYRRWQRKNQVFQESMSGGKMVMFRSQMMQYLTADVFLKKTLRLTNKDIIGSGGYGTVYRLNIDDTTFFAVKKLNRGSADRDRGFERELKAMGDIKHRNIVTLHGYYTAPHYNLLIYDLMRNGSLDTWLHGRWNDRKHLDWGSRYKIAVGAARGISYLHHDCIPHIIHRDIKSSNILLDRNMEARVSDFGLATLMEPDKTHVSTFVAGTFGYLAPEYFDTGRATAKGDVYSYGVVLLELLTGKRPMDEAFLEEGTKLVTWVKAVVNKEREEYAIDSGLGCCPLAEVKGVFCIALKCLESDPSNRPTMAEVLKMLEQIKLDKLLPDSPDIDTKTSDHLLINIASTAIGHELY</sequence>
<keyword evidence="6" id="KW-0418">Kinase</keyword>
<dbReference type="PROSITE" id="PS00107">
    <property type="entry name" value="PROTEIN_KINASE_ATP"/>
    <property type="match status" value="1"/>
</dbReference>
<comment type="subcellular location">
    <subcellularLocation>
        <location evidence="1">Membrane</location>
        <topology evidence="1">Single-pass membrane protein</topology>
    </subcellularLocation>
</comment>
<dbReference type="PANTHER" id="PTHR47989:SF65">
    <property type="entry name" value="PROTEIN KINASE DOMAIN-CONTAINING PROTEIN"/>
    <property type="match status" value="1"/>
</dbReference>
<evidence type="ECO:0000256" key="2">
    <source>
        <dbReference type="ARBA" id="ARBA00022527"/>
    </source>
</evidence>
<evidence type="ECO:0000256" key="8">
    <source>
        <dbReference type="ARBA" id="ARBA00023170"/>
    </source>
</evidence>
<organism evidence="13 14">
    <name type="scientific">Kingdonia uniflora</name>
    <dbReference type="NCBI Taxonomy" id="39325"/>
    <lineage>
        <taxon>Eukaryota</taxon>
        <taxon>Viridiplantae</taxon>
        <taxon>Streptophyta</taxon>
        <taxon>Embryophyta</taxon>
        <taxon>Tracheophyta</taxon>
        <taxon>Spermatophyta</taxon>
        <taxon>Magnoliopsida</taxon>
        <taxon>Ranunculales</taxon>
        <taxon>Circaeasteraceae</taxon>
        <taxon>Kingdonia</taxon>
    </lineage>
</organism>
<dbReference type="AlphaFoldDB" id="A0A7J7KW06"/>
<keyword evidence="11" id="KW-0812">Transmembrane</keyword>
<dbReference type="SUPFAM" id="SSF56112">
    <property type="entry name" value="Protein kinase-like (PK-like)"/>
    <property type="match status" value="1"/>
</dbReference>
<feature type="domain" description="Protein kinase" evidence="12">
    <location>
        <begin position="72"/>
        <end position="351"/>
    </location>
</feature>
<dbReference type="PROSITE" id="PS00108">
    <property type="entry name" value="PROTEIN_KINASE_ST"/>
    <property type="match status" value="1"/>
</dbReference>
<evidence type="ECO:0000256" key="11">
    <source>
        <dbReference type="SAM" id="Phobius"/>
    </source>
</evidence>
<dbReference type="Pfam" id="PF00069">
    <property type="entry name" value="Pkinase"/>
    <property type="match status" value="1"/>
</dbReference>
<accession>A0A7J7KW06</accession>
<dbReference type="SMART" id="SM00220">
    <property type="entry name" value="S_TKc"/>
    <property type="match status" value="1"/>
</dbReference>
<proteinExistence type="inferred from homology"/>
<keyword evidence="4" id="KW-0808">Transferase</keyword>
<keyword evidence="3" id="KW-0597">Phosphoprotein</keyword>
<dbReference type="GO" id="GO:0016020">
    <property type="term" value="C:membrane"/>
    <property type="evidence" value="ECO:0007669"/>
    <property type="project" value="UniProtKB-SubCell"/>
</dbReference>
<keyword evidence="2 10" id="KW-0723">Serine/threonine-protein kinase</keyword>
<evidence type="ECO:0000313" key="13">
    <source>
        <dbReference type="EMBL" id="KAF6134541.1"/>
    </source>
</evidence>
<dbReference type="Gene3D" id="3.30.200.20">
    <property type="entry name" value="Phosphorylase Kinase, domain 1"/>
    <property type="match status" value="1"/>
</dbReference>
<evidence type="ECO:0000256" key="1">
    <source>
        <dbReference type="ARBA" id="ARBA00004167"/>
    </source>
</evidence>
<dbReference type="PANTHER" id="PTHR47989">
    <property type="entry name" value="OS01G0750732 PROTEIN"/>
    <property type="match status" value="1"/>
</dbReference>
<evidence type="ECO:0000313" key="14">
    <source>
        <dbReference type="Proteomes" id="UP000541444"/>
    </source>
</evidence>
<dbReference type="PROSITE" id="PS50011">
    <property type="entry name" value="PROTEIN_KINASE_DOM"/>
    <property type="match status" value="1"/>
</dbReference>
<name>A0A7J7KW06_9MAGN</name>
<dbReference type="GO" id="GO:0004674">
    <property type="term" value="F:protein serine/threonine kinase activity"/>
    <property type="evidence" value="ECO:0007669"/>
    <property type="project" value="UniProtKB-KW"/>
</dbReference>
<reference evidence="13 14" key="1">
    <citation type="journal article" date="2020" name="IScience">
        <title>Genome Sequencing of the Endangered Kingdonia uniflora (Circaeasteraceae, Ranunculales) Reveals Potential Mechanisms of Evolutionary Specialization.</title>
        <authorList>
            <person name="Sun Y."/>
            <person name="Deng T."/>
            <person name="Zhang A."/>
            <person name="Moore M.J."/>
            <person name="Landis J.B."/>
            <person name="Lin N."/>
            <person name="Zhang H."/>
            <person name="Zhang X."/>
            <person name="Huang J."/>
            <person name="Zhang X."/>
            <person name="Sun H."/>
            <person name="Wang H."/>
        </authorList>
    </citation>
    <scope>NUCLEOTIDE SEQUENCE [LARGE SCALE GENOMIC DNA]</scope>
    <source>
        <strain evidence="13">TB1705</strain>
        <tissue evidence="13">Leaf</tissue>
    </source>
</reference>
<keyword evidence="8" id="KW-0675">Receptor</keyword>
<evidence type="ECO:0000256" key="10">
    <source>
        <dbReference type="RuleBase" id="RU000304"/>
    </source>
</evidence>
<comment type="caution">
    <text evidence="13">The sequence shown here is derived from an EMBL/GenBank/DDBJ whole genome shotgun (WGS) entry which is preliminary data.</text>
</comment>